<protein>
    <submittedName>
        <fullName evidence="2">Uncharacterized protein</fullName>
    </submittedName>
</protein>
<evidence type="ECO:0000313" key="3">
    <source>
        <dbReference type="Proteomes" id="UP000297245"/>
    </source>
</evidence>
<feature type="region of interest" description="Disordered" evidence="1">
    <location>
        <begin position="39"/>
        <end position="64"/>
    </location>
</feature>
<feature type="compositionally biased region" description="Basic residues" evidence="1">
    <location>
        <begin position="42"/>
        <end position="60"/>
    </location>
</feature>
<dbReference type="Proteomes" id="UP000297245">
    <property type="component" value="Unassembled WGS sequence"/>
</dbReference>
<dbReference type="AlphaFoldDB" id="A0A4S8KZU4"/>
<keyword evidence="3" id="KW-1185">Reference proteome</keyword>
<organism evidence="2 3">
    <name type="scientific">Dendrothele bispora (strain CBS 962.96)</name>
    <dbReference type="NCBI Taxonomy" id="1314807"/>
    <lineage>
        <taxon>Eukaryota</taxon>
        <taxon>Fungi</taxon>
        <taxon>Dikarya</taxon>
        <taxon>Basidiomycota</taxon>
        <taxon>Agaricomycotina</taxon>
        <taxon>Agaricomycetes</taxon>
        <taxon>Agaricomycetidae</taxon>
        <taxon>Agaricales</taxon>
        <taxon>Agaricales incertae sedis</taxon>
        <taxon>Dendrothele</taxon>
    </lineage>
</organism>
<evidence type="ECO:0000313" key="2">
    <source>
        <dbReference type="EMBL" id="THU81612.1"/>
    </source>
</evidence>
<reference evidence="2 3" key="1">
    <citation type="journal article" date="2019" name="Nat. Ecol. Evol.">
        <title>Megaphylogeny resolves global patterns of mushroom evolution.</title>
        <authorList>
            <person name="Varga T."/>
            <person name="Krizsan K."/>
            <person name="Foldi C."/>
            <person name="Dima B."/>
            <person name="Sanchez-Garcia M."/>
            <person name="Sanchez-Ramirez S."/>
            <person name="Szollosi G.J."/>
            <person name="Szarkandi J.G."/>
            <person name="Papp V."/>
            <person name="Albert L."/>
            <person name="Andreopoulos W."/>
            <person name="Angelini C."/>
            <person name="Antonin V."/>
            <person name="Barry K.W."/>
            <person name="Bougher N.L."/>
            <person name="Buchanan P."/>
            <person name="Buyck B."/>
            <person name="Bense V."/>
            <person name="Catcheside P."/>
            <person name="Chovatia M."/>
            <person name="Cooper J."/>
            <person name="Damon W."/>
            <person name="Desjardin D."/>
            <person name="Finy P."/>
            <person name="Geml J."/>
            <person name="Haridas S."/>
            <person name="Hughes K."/>
            <person name="Justo A."/>
            <person name="Karasinski D."/>
            <person name="Kautmanova I."/>
            <person name="Kiss B."/>
            <person name="Kocsube S."/>
            <person name="Kotiranta H."/>
            <person name="LaButti K.M."/>
            <person name="Lechner B.E."/>
            <person name="Liimatainen K."/>
            <person name="Lipzen A."/>
            <person name="Lukacs Z."/>
            <person name="Mihaltcheva S."/>
            <person name="Morgado L.N."/>
            <person name="Niskanen T."/>
            <person name="Noordeloos M.E."/>
            <person name="Ohm R.A."/>
            <person name="Ortiz-Santana B."/>
            <person name="Ovrebo C."/>
            <person name="Racz N."/>
            <person name="Riley R."/>
            <person name="Savchenko A."/>
            <person name="Shiryaev A."/>
            <person name="Soop K."/>
            <person name="Spirin V."/>
            <person name="Szebenyi C."/>
            <person name="Tomsovsky M."/>
            <person name="Tulloss R.E."/>
            <person name="Uehling J."/>
            <person name="Grigoriev I.V."/>
            <person name="Vagvolgyi C."/>
            <person name="Papp T."/>
            <person name="Martin F.M."/>
            <person name="Miettinen O."/>
            <person name="Hibbett D.S."/>
            <person name="Nagy L.G."/>
        </authorList>
    </citation>
    <scope>NUCLEOTIDE SEQUENCE [LARGE SCALE GENOMIC DNA]</scope>
    <source>
        <strain evidence="2 3">CBS 962.96</strain>
    </source>
</reference>
<accession>A0A4S8KZU4</accession>
<dbReference type="EMBL" id="ML179793">
    <property type="protein sequence ID" value="THU81612.1"/>
    <property type="molecule type" value="Genomic_DNA"/>
</dbReference>
<sequence length="292" mass="33851">MNQMDVPFTRQISITAALLNPEVGDRFFVGSSLLTRVGPNSKKVKRKGKGVQDKKKRKAQSRPECPVGIQRGLARYKSRFPSFLVVLHVGTDPHRFHFIDRQHQEGKTLYSTRIHRKQILKDIYLTGSSVVTPTNHCKHIDQSYGIELIRVHIIHRSSERKDWAKADINNFWVQRQVLRMKKNPRRILEARNDCLICYDKMNEYSTVVGPGENVEDELNKAYMELGEKIDREKDYYSTKEVIKPLSYSGVGLLPTLRHTFDLQLQLEFTLHRRTKDSSISLWSDCEEGARAL</sequence>
<name>A0A4S8KZU4_DENBC</name>
<proteinExistence type="predicted"/>
<gene>
    <name evidence="2" type="ORF">K435DRAFT_808929</name>
</gene>
<evidence type="ECO:0000256" key="1">
    <source>
        <dbReference type="SAM" id="MobiDB-lite"/>
    </source>
</evidence>